<dbReference type="InterPro" id="IPR024623">
    <property type="entry name" value="YtxH"/>
</dbReference>
<proteinExistence type="predicted"/>
<evidence type="ECO:0000313" key="2">
    <source>
        <dbReference type="Proteomes" id="UP000030185"/>
    </source>
</evidence>
<protein>
    <recommendedName>
        <fullName evidence="3">Gas vesicle protein</fullName>
    </recommendedName>
</protein>
<evidence type="ECO:0008006" key="3">
    <source>
        <dbReference type="Google" id="ProtNLM"/>
    </source>
</evidence>
<dbReference type="Pfam" id="PF12732">
    <property type="entry name" value="YtxH"/>
    <property type="match status" value="1"/>
</dbReference>
<organism evidence="1 2">
    <name type="scientific">Sporocytophaga myxococcoides</name>
    <dbReference type="NCBI Taxonomy" id="153721"/>
    <lineage>
        <taxon>Bacteria</taxon>
        <taxon>Pseudomonadati</taxon>
        <taxon>Bacteroidota</taxon>
        <taxon>Cytophagia</taxon>
        <taxon>Cytophagales</taxon>
        <taxon>Cytophagaceae</taxon>
        <taxon>Sporocytophaga</taxon>
    </lineage>
</organism>
<comment type="caution">
    <text evidence="1">The sequence shown here is derived from an EMBL/GenBank/DDBJ whole genome shotgun (WGS) entry which is preliminary data.</text>
</comment>
<reference evidence="1 2" key="1">
    <citation type="submission" date="2014-09" db="EMBL/GenBank/DDBJ databases">
        <title>Sporocytophaga myxococcoides PG-01 genome sequencing.</title>
        <authorList>
            <person name="Liu L."/>
            <person name="Gao P.J."/>
            <person name="Chen G.J."/>
            <person name="Wang L.S."/>
        </authorList>
    </citation>
    <scope>NUCLEOTIDE SEQUENCE [LARGE SCALE GENOMIC DNA]</scope>
    <source>
        <strain evidence="1 2">PG-01</strain>
    </source>
</reference>
<evidence type="ECO:0000313" key="1">
    <source>
        <dbReference type="EMBL" id="GAL85007.1"/>
    </source>
</evidence>
<name>A0A098LEY7_9BACT</name>
<dbReference type="Proteomes" id="UP000030185">
    <property type="component" value="Unassembled WGS sequence"/>
</dbReference>
<accession>A0A098LEY7</accession>
<gene>
    <name evidence="1" type="ORF">MYP_2235</name>
</gene>
<sequence length="75" mass="7905">MGFLAGAATGAIAGILLAPEKGDVTRKNISDKASQLKSDVNDQVQKGVEKLNTLKQSAFSLINDYSQQTQAQANP</sequence>
<keyword evidence="2" id="KW-1185">Reference proteome</keyword>
<dbReference type="AlphaFoldDB" id="A0A098LEY7"/>
<dbReference type="EMBL" id="BBLT01000004">
    <property type="protein sequence ID" value="GAL85007.1"/>
    <property type="molecule type" value="Genomic_DNA"/>
</dbReference>